<dbReference type="GO" id="GO:0004828">
    <property type="term" value="F:serine-tRNA ligase activity"/>
    <property type="evidence" value="ECO:0007669"/>
    <property type="project" value="UniProtKB-EC"/>
</dbReference>
<dbReference type="EMBL" id="BFEA01000156">
    <property type="protein sequence ID" value="GBG71980.1"/>
    <property type="molecule type" value="Genomic_DNA"/>
</dbReference>
<dbReference type="Gramene" id="GBG71980">
    <property type="protein sequence ID" value="GBG71980"/>
    <property type="gene ID" value="CBR_g10918"/>
</dbReference>
<dbReference type="InterPro" id="IPR002317">
    <property type="entry name" value="Ser-tRNA-ligase_type_1"/>
</dbReference>
<feature type="region of interest" description="Disordered" evidence="9">
    <location>
        <begin position="208"/>
        <end position="241"/>
    </location>
</feature>
<gene>
    <name evidence="11" type="ORF">CBR_g10918</name>
</gene>
<evidence type="ECO:0000256" key="5">
    <source>
        <dbReference type="ARBA" id="ARBA00022917"/>
    </source>
</evidence>
<evidence type="ECO:0000313" key="11">
    <source>
        <dbReference type="EMBL" id="GBG71980.1"/>
    </source>
</evidence>
<dbReference type="InterPro" id="IPR006195">
    <property type="entry name" value="aa-tRNA-synth_II"/>
</dbReference>
<dbReference type="Pfam" id="PF00587">
    <property type="entry name" value="tRNA-synt_2b"/>
    <property type="match status" value="1"/>
</dbReference>
<proteinExistence type="predicted"/>
<comment type="caution">
    <text evidence="11">The sequence shown here is derived from an EMBL/GenBank/DDBJ whole genome shotgun (WGS) entry which is preliminary data.</text>
</comment>
<dbReference type="PANTHER" id="PTHR11778">
    <property type="entry name" value="SERYL-TRNA SYNTHETASE"/>
    <property type="match status" value="1"/>
</dbReference>
<feature type="compositionally biased region" description="Basic residues" evidence="9">
    <location>
        <begin position="657"/>
        <end position="671"/>
    </location>
</feature>
<feature type="domain" description="Aminoacyl-transfer RNA synthetases class-II family profile" evidence="10">
    <location>
        <begin position="389"/>
        <end position="706"/>
    </location>
</feature>
<keyword evidence="12" id="KW-1185">Reference proteome</keyword>
<dbReference type="InterPro" id="IPR033729">
    <property type="entry name" value="SerRS_core"/>
</dbReference>
<dbReference type="OMA" id="FEPANEC"/>
<keyword evidence="5" id="KW-0648">Protein biosynthesis</keyword>
<sequence length="730" mass="78764">MKASIRWTAQRAAAVLDSVPGSKLGRGSISSSVRGTQLSAGTSRGGGGSLAGRGKRDVGVGPPSALSPSSSLSSSSSSSVEEATFVDRHHGTSRGKRAIKTLGLARRGVGVHGGVTCQLPRRVANSTCLMDEARGNDGLWTSIPSSLAAQTLRRSYRNWATCHYTADCALPAAAASERRLGGSGPRGVPLCHVSSYCRASTTRSHAATSATSATEAIEADHSNNVPVEEGSEAALSASSSAASSAVDRPTWHAHIDFKYVRDKRDKVLANVRARDSTADVDKVVALYEEFSSKTQVINELRQQRNAVANEMKTIQEEGKRLELVEQGKLLKDQLAALEAELSKITDDLQREGQKIPNSTHPEVPPGGEGCATLRRMVGLKPDFQFKPKDHVELAKELDLIDFDSAAEVSGQKFYYLKNEAVLLEAALINWSMSHLVGRGFTPLSTPDLVRSAVVEKCGFQPRASNTQVYSVEGMDLCLAGTAEIPVGGMFMDKILSDAELPLKLVAFSHCFRTEAGAPGAASRGLYRVHQFSKAEMFAICRPEESEEMHEELITIEEEMFTSLGLHFKTLDMPSEDLGAPAYRKFDVEAWMPGLCRYGEISSASNCTDYQARRLNIRYRPAVVDSTLEEPLSEATVEGQAQPADDANNSGSSSSSNSKKRSPKKKSARRLSPRFVHTLNATACAVPRMIIAILETFQQEDGSVLIPEPLHPYMGGRTIIRPKAEGRGGSR</sequence>
<protein>
    <recommendedName>
        <fullName evidence="1">serine--tRNA ligase</fullName>
        <ecNumber evidence="1">6.1.1.11</ecNumber>
    </recommendedName>
    <alternativeName>
        <fullName evidence="7">Seryl-tRNA synthetase</fullName>
    </alternativeName>
</protein>
<dbReference type="STRING" id="69332.A0A388KPI7"/>
<evidence type="ECO:0000256" key="2">
    <source>
        <dbReference type="ARBA" id="ARBA00022598"/>
    </source>
</evidence>
<dbReference type="InterPro" id="IPR045864">
    <property type="entry name" value="aa-tRNA-synth_II/BPL/LPL"/>
</dbReference>
<evidence type="ECO:0000256" key="1">
    <source>
        <dbReference type="ARBA" id="ARBA00012840"/>
    </source>
</evidence>
<reference evidence="11 12" key="1">
    <citation type="journal article" date="2018" name="Cell">
        <title>The Chara Genome: Secondary Complexity and Implications for Plant Terrestrialization.</title>
        <authorList>
            <person name="Nishiyama T."/>
            <person name="Sakayama H."/>
            <person name="Vries J.D."/>
            <person name="Buschmann H."/>
            <person name="Saint-Marcoux D."/>
            <person name="Ullrich K.K."/>
            <person name="Haas F.B."/>
            <person name="Vanderstraeten L."/>
            <person name="Becker D."/>
            <person name="Lang D."/>
            <person name="Vosolsobe S."/>
            <person name="Rombauts S."/>
            <person name="Wilhelmsson P.K.I."/>
            <person name="Janitza P."/>
            <person name="Kern R."/>
            <person name="Heyl A."/>
            <person name="Rumpler F."/>
            <person name="Villalobos L.I.A.C."/>
            <person name="Clay J.M."/>
            <person name="Skokan R."/>
            <person name="Toyoda A."/>
            <person name="Suzuki Y."/>
            <person name="Kagoshima H."/>
            <person name="Schijlen E."/>
            <person name="Tajeshwar N."/>
            <person name="Catarino B."/>
            <person name="Hetherington A.J."/>
            <person name="Saltykova A."/>
            <person name="Bonnot C."/>
            <person name="Breuninger H."/>
            <person name="Symeonidi A."/>
            <person name="Radhakrishnan G.V."/>
            <person name="Van Nieuwerburgh F."/>
            <person name="Deforce D."/>
            <person name="Chang C."/>
            <person name="Karol K.G."/>
            <person name="Hedrich R."/>
            <person name="Ulvskov P."/>
            <person name="Glockner G."/>
            <person name="Delwiche C.F."/>
            <person name="Petrasek J."/>
            <person name="Van de Peer Y."/>
            <person name="Friml J."/>
            <person name="Beilby M."/>
            <person name="Dolan L."/>
            <person name="Kohara Y."/>
            <person name="Sugano S."/>
            <person name="Fujiyama A."/>
            <person name="Delaux P.-M."/>
            <person name="Quint M."/>
            <person name="TheiBen G."/>
            <person name="Hagemann M."/>
            <person name="Harholt J."/>
            <person name="Dunand C."/>
            <person name="Zachgo S."/>
            <person name="Langdale J."/>
            <person name="Maumus F."/>
            <person name="Straeten D.V.D."/>
            <person name="Gould S.B."/>
            <person name="Rensing S.A."/>
        </authorList>
    </citation>
    <scope>NUCLEOTIDE SEQUENCE [LARGE SCALE GENOMIC DNA]</scope>
    <source>
        <strain evidence="11 12">S276</strain>
    </source>
</reference>
<keyword evidence="8" id="KW-0175">Coiled coil</keyword>
<feature type="compositionally biased region" description="Low complexity" evidence="9">
    <location>
        <begin position="647"/>
        <end position="656"/>
    </location>
</feature>
<evidence type="ECO:0000313" key="12">
    <source>
        <dbReference type="Proteomes" id="UP000265515"/>
    </source>
</evidence>
<dbReference type="InterPro" id="IPR010978">
    <property type="entry name" value="tRNA-bd_arm"/>
</dbReference>
<dbReference type="PRINTS" id="PR00981">
    <property type="entry name" value="TRNASYNTHSER"/>
</dbReference>
<keyword evidence="2" id="KW-0436">Ligase</keyword>
<evidence type="ECO:0000256" key="4">
    <source>
        <dbReference type="ARBA" id="ARBA00022840"/>
    </source>
</evidence>
<feature type="coiled-coil region" evidence="8">
    <location>
        <begin position="297"/>
        <end position="354"/>
    </location>
</feature>
<dbReference type="CDD" id="cd00770">
    <property type="entry name" value="SerRS_core"/>
    <property type="match status" value="1"/>
</dbReference>
<dbReference type="AlphaFoldDB" id="A0A388KPI7"/>
<evidence type="ECO:0000256" key="3">
    <source>
        <dbReference type="ARBA" id="ARBA00022741"/>
    </source>
</evidence>
<organism evidence="11 12">
    <name type="scientific">Chara braunii</name>
    <name type="common">Braun's stonewort</name>
    <dbReference type="NCBI Taxonomy" id="69332"/>
    <lineage>
        <taxon>Eukaryota</taxon>
        <taxon>Viridiplantae</taxon>
        <taxon>Streptophyta</taxon>
        <taxon>Charophyceae</taxon>
        <taxon>Charales</taxon>
        <taxon>Characeae</taxon>
        <taxon>Chara</taxon>
    </lineage>
</organism>
<keyword evidence="4" id="KW-0067">ATP-binding</keyword>
<dbReference type="SUPFAM" id="SSF46589">
    <property type="entry name" value="tRNA-binding arm"/>
    <property type="match status" value="1"/>
</dbReference>
<dbReference type="Proteomes" id="UP000265515">
    <property type="component" value="Unassembled WGS sequence"/>
</dbReference>
<keyword evidence="6" id="KW-0030">Aminoacyl-tRNA synthetase</keyword>
<feature type="region of interest" description="Disordered" evidence="9">
    <location>
        <begin position="17"/>
        <end position="96"/>
    </location>
</feature>
<feature type="compositionally biased region" description="Low complexity" evidence="9">
    <location>
        <begin position="62"/>
        <end position="79"/>
    </location>
</feature>
<evidence type="ECO:0000259" key="10">
    <source>
        <dbReference type="PROSITE" id="PS50862"/>
    </source>
</evidence>
<evidence type="ECO:0000256" key="9">
    <source>
        <dbReference type="SAM" id="MobiDB-lite"/>
    </source>
</evidence>
<dbReference type="GO" id="GO:0005524">
    <property type="term" value="F:ATP binding"/>
    <property type="evidence" value="ECO:0007669"/>
    <property type="project" value="UniProtKB-KW"/>
</dbReference>
<dbReference type="InterPro" id="IPR015866">
    <property type="entry name" value="Ser-tRNA-synth_1_N"/>
</dbReference>
<dbReference type="InterPro" id="IPR002314">
    <property type="entry name" value="aa-tRNA-synt_IIb"/>
</dbReference>
<evidence type="ECO:0000256" key="8">
    <source>
        <dbReference type="SAM" id="Coils"/>
    </source>
</evidence>
<evidence type="ECO:0000256" key="6">
    <source>
        <dbReference type="ARBA" id="ARBA00023146"/>
    </source>
</evidence>
<name>A0A388KPI7_CHABU</name>
<dbReference type="Pfam" id="PF02403">
    <property type="entry name" value="Seryl_tRNA_N"/>
    <property type="match status" value="1"/>
</dbReference>
<dbReference type="NCBIfam" id="TIGR00414">
    <property type="entry name" value="serS"/>
    <property type="match status" value="1"/>
</dbReference>
<accession>A0A388KPI7</accession>
<dbReference type="OrthoDB" id="10264585at2759"/>
<feature type="compositionally biased region" description="Polar residues" evidence="9">
    <location>
        <begin position="28"/>
        <end position="37"/>
    </location>
</feature>
<dbReference type="EC" id="6.1.1.11" evidence="1"/>
<dbReference type="PROSITE" id="PS50862">
    <property type="entry name" value="AA_TRNA_LIGASE_II"/>
    <property type="match status" value="1"/>
</dbReference>
<keyword evidence="3" id="KW-0547">Nucleotide-binding</keyword>
<feature type="region of interest" description="Disordered" evidence="9">
    <location>
        <begin position="629"/>
        <end position="671"/>
    </location>
</feature>
<dbReference type="GO" id="GO:0009507">
    <property type="term" value="C:chloroplast"/>
    <property type="evidence" value="ECO:0007669"/>
    <property type="project" value="EnsemblPlants"/>
</dbReference>
<dbReference type="Gene3D" id="1.10.287.40">
    <property type="entry name" value="Serine-tRNA synthetase, tRNA binding domain"/>
    <property type="match status" value="1"/>
</dbReference>
<dbReference type="Gene3D" id="3.30.930.10">
    <property type="entry name" value="Bira Bifunctional Protein, Domain 2"/>
    <property type="match status" value="1"/>
</dbReference>
<dbReference type="GO" id="GO:0006434">
    <property type="term" value="P:seryl-tRNA aminoacylation"/>
    <property type="evidence" value="ECO:0007669"/>
    <property type="project" value="InterPro"/>
</dbReference>
<dbReference type="InterPro" id="IPR042103">
    <property type="entry name" value="SerRS_1_N_sf"/>
</dbReference>
<dbReference type="SUPFAM" id="SSF55681">
    <property type="entry name" value="Class II aaRS and biotin synthetases"/>
    <property type="match status" value="1"/>
</dbReference>
<evidence type="ECO:0000256" key="7">
    <source>
        <dbReference type="ARBA" id="ARBA00031113"/>
    </source>
</evidence>
<dbReference type="GO" id="GO:0005739">
    <property type="term" value="C:mitochondrion"/>
    <property type="evidence" value="ECO:0007669"/>
    <property type="project" value="EnsemblPlants"/>
</dbReference>